<dbReference type="SUPFAM" id="SSF56281">
    <property type="entry name" value="Metallo-hydrolase/oxidoreductase"/>
    <property type="match status" value="1"/>
</dbReference>
<dbReference type="PANTHER" id="PTHR42951:SF4">
    <property type="entry name" value="ACYL-COENZYME A THIOESTERASE MBLAC2"/>
    <property type="match status" value="1"/>
</dbReference>
<dbReference type="Gene3D" id="3.60.15.10">
    <property type="entry name" value="Ribonuclease Z/Hydroxyacylglutathione hydrolase-like"/>
    <property type="match status" value="1"/>
</dbReference>
<dbReference type="RefSeq" id="WP_248268763.1">
    <property type="nucleotide sequence ID" value="NZ_CP096034.1"/>
</dbReference>
<dbReference type="EMBL" id="CP096034">
    <property type="protein sequence ID" value="UPM55790.1"/>
    <property type="molecule type" value="Genomic_DNA"/>
</dbReference>
<evidence type="ECO:0000313" key="2">
    <source>
        <dbReference type="EMBL" id="UPM55790.1"/>
    </source>
</evidence>
<dbReference type="InterPro" id="IPR036866">
    <property type="entry name" value="RibonucZ/Hydroxyglut_hydro"/>
</dbReference>
<evidence type="ECO:0000259" key="1">
    <source>
        <dbReference type="SMART" id="SM00849"/>
    </source>
</evidence>
<dbReference type="InterPro" id="IPR001279">
    <property type="entry name" value="Metallo-B-lactamas"/>
</dbReference>
<feature type="domain" description="Metallo-beta-lactamase" evidence="1">
    <location>
        <begin position="32"/>
        <end position="247"/>
    </location>
</feature>
<name>A0ABY4JTZ4_9BACI</name>
<dbReference type="Proteomes" id="UP000830639">
    <property type="component" value="Chromosome"/>
</dbReference>
<protein>
    <submittedName>
        <fullName evidence="2">MBL fold metallo-hydrolase</fullName>
    </submittedName>
</protein>
<dbReference type="SMART" id="SM00849">
    <property type="entry name" value="Lactamase_B"/>
    <property type="match status" value="1"/>
</dbReference>
<dbReference type="PANTHER" id="PTHR42951">
    <property type="entry name" value="METALLO-BETA-LACTAMASE DOMAIN-CONTAINING"/>
    <property type="match status" value="1"/>
</dbReference>
<dbReference type="InterPro" id="IPR050855">
    <property type="entry name" value="NDM-1-like"/>
</dbReference>
<gene>
    <name evidence="2" type="ORF">MY490_08165</name>
</gene>
<proteinExistence type="predicted"/>
<sequence>MNLENFSSRHFDLLKVDDGIFAAIAKEGGGAVGNAGFVDLGHQTIIFDTFNTQQAALELKNMAERISNRPVTWVINSHWHGDHIRGNQVYKDSKIISSEETRLKMLENDPERFKKQKDDIEGLKSYILSLEERYLNENELSLYNQINFLKEFEVSLKTLELVLPSITYKKEATFYGTKKTAKLITFGGGHSVCDSFLYIPENKTIFMGDLLFVNSHPSFFAESNPLKWKIILEEMEKLNIEKVIPGHGGVGTKKAILNLISYFEDLFRIINENESVEEYEIPKKYSNWTYPELFLKNLKMLKTLFN</sequence>
<organism evidence="2 3">
    <name type="scientific">Gottfriedia acidiceleris</name>
    <dbReference type="NCBI Taxonomy" id="371036"/>
    <lineage>
        <taxon>Bacteria</taxon>
        <taxon>Bacillati</taxon>
        <taxon>Bacillota</taxon>
        <taxon>Bacilli</taxon>
        <taxon>Bacillales</taxon>
        <taxon>Bacillaceae</taxon>
        <taxon>Gottfriedia</taxon>
    </lineage>
</organism>
<evidence type="ECO:0000313" key="3">
    <source>
        <dbReference type="Proteomes" id="UP000830639"/>
    </source>
</evidence>
<accession>A0ABY4JTZ4</accession>
<dbReference type="Pfam" id="PF00753">
    <property type="entry name" value="Lactamase_B"/>
    <property type="match status" value="1"/>
</dbReference>
<reference evidence="2 3" key="1">
    <citation type="submission" date="2022-04" db="EMBL/GenBank/DDBJ databases">
        <title>Mechanism of arsenic methylation and mitigation arsenic toxicity by Bacillus sp. LH14 from an Arsenic-Contaminated Paddy Soil.</title>
        <authorList>
            <person name="Wang D."/>
        </authorList>
    </citation>
    <scope>NUCLEOTIDE SEQUENCE [LARGE SCALE GENOMIC DNA]</scope>
    <source>
        <strain evidence="2 3">LH14</strain>
    </source>
</reference>
<keyword evidence="3" id="KW-1185">Reference proteome</keyword>
<dbReference type="CDD" id="cd16282">
    <property type="entry name" value="metallo-hydrolase-like_MBL-fold"/>
    <property type="match status" value="1"/>
</dbReference>